<feature type="region of interest" description="Disordered" evidence="1">
    <location>
        <begin position="42"/>
        <end position="65"/>
    </location>
</feature>
<gene>
    <name evidence="2" type="ORF">Q5P01_022682</name>
</gene>
<reference evidence="2" key="1">
    <citation type="submission" date="2023-07" db="EMBL/GenBank/DDBJ databases">
        <title>Chromosome-level Genome Assembly of Striped Snakehead (Channa striata).</title>
        <authorList>
            <person name="Liu H."/>
        </authorList>
    </citation>
    <scope>NUCLEOTIDE SEQUENCE</scope>
    <source>
        <strain evidence="2">Gz</strain>
        <tissue evidence="2">Muscle</tissue>
    </source>
</reference>
<dbReference type="AlphaFoldDB" id="A0AA88LRG0"/>
<keyword evidence="3" id="KW-1185">Reference proteome</keyword>
<evidence type="ECO:0000256" key="1">
    <source>
        <dbReference type="SAM" id="MobiDB-lite"/>
    </source>
</evidence>
<dbReference type="EMBL" id="JAUPFM010000018">
    <property type="protein sequence ID" value="KAK2822617.1"/>
    <property type="molecule type" value="Genomic_DNA"/>
</dbReference>
<name>A0AA88LRG0_CHASR</name>
<protein>
    <submittedName>
        <fullName evidence="2">Uncharacterized protein</fullName>
    </submittedName>
</protein>
<evidence type="ECO:0000313" key="2">
    <source>
        <dbReference type="EMBL" id="KAK2822617.1"/>
    </source>
</evidence>
<proteinExistence type="predicted"/>
<comment type="caution">
    <text evidence="2">The sequence shown here is derived from an EMBL/GenBank/DDBJ whole genome shotgun (WGS) entry which is preliminary data.</text>
</comment>
<evidence type="ECO:0000313" key="3">
    <source>
        <dbReference type="Proteomes" id="UP001187415"/>
    </source>
</evidence>
<organism evidence="2 3">
    <name type="scientific">Channa striata</name>
    <name type="common">Snakehead murrel</name>
    <name type="synonym">Ophicephalus striatus</name>
    <dbReference type="NCBI Taxonomy" id="64152"/>
    <lineage>
        <taxon>Eukaryota</taxon>
        <taxon>Metazoa</taxon>
        <taxon>Chordata</taxon>
        <taxon>Craniata</taxon>
        <taxon>Vertebrata</taxon>
        <taxon>Euteleostomi</taxon>
        <taxon>Actinopterygii</taxon>
        <taxon>Neopterygii</taxon>
        <taxon>Teleostei</taxon>
        <taxon>Neoteleostei</taxon>
        <taxon>Acanthomorphata</taxon>
        <taxon>Anabantaria</taxon>
        <taxon>Anabantiformes</taxon>
        <taxon>Channoidei</taxon>
        <taxon>Channidae</taxon>
        <taxon>Channa</taxon>
    </lineage>
</organism>
<accession>A0AA88LRG0</accession>
<sequence>MVKLANSQFKAYVMKLEKKWRSNHSQLGKRVTVRSVKQDLFNNSSAARQGRDPHVAHNEEAHDTKTPARLSELINSCRRIMNLNYLT</sequence>
<dbReference type="Proteomes" id="UP001187415">
    <property type="component" value="Unassembled WGS sequence"/>
</dbReference>
<feature type="compositionally biased region" description="Basic and acidic residues" evidence="1">
    <location>
        <begin position="49"/>
        <end position="65"/>
    </location>
</feature>